<evidence type="ECO:0000313" key="2">
    <source>
        <dbReference type="Proteomes" id="UP001056610"/>
    </source>
</evidence>
<accession>A0ABY4QR48</accession>
<proteinExistence type="predicted"/>
<sequence length="58" mass="6466">MIALGRWDEAQGKLEAVRNRGQTVKDVERKQDLIDKVNLLYARVASRDPDAAPTRSSG</sequence>
<gene>
    <name evidence="1" type="ORF">M5I08_08180</name>
</gene>
<protein>
    <submittedName>
        <fullName evidence="1">Uncharacterized protein</fullName>
    </submittedName>
</protein>
<keyword evidence="2" id="KW-1185">Reference proteome</keyword>
<reference evidence="1" key="1">
    <citation type="submission" date="2022-05" db="EMBL/GenBank/DDBJ databases">
        <title>A methanotrophic Mycobacterium dominates a cave microbial ecosystem.</title>
        <authorList>
            <person name="Van Spanning R.J.M."/>
            <person name="Guan Q."/>
            <person name="Melkonian C."/>
            <person name="Gallant J."/>
            <person name="Polerecky L."/>
            <person name="Flot J.-F."/>
            <person name="Brandt B.W."/>
            <person name="Braster M."/>
            <person name="Iturbe Espinoza P."/>
            <person name="Aerts J."/>
            <person name="Meima-Franke M."/>
            <person name="Piersma S.R."/>
            <person name="Bunduc C."/>
            <person name="Ummels R."/>
            <person name="Pain A."/>
            <person name="Fleming E.J."/>
            <person name="van der Wel N."/>
            <person name="Gherman V.D."/>
            <person name="Sarbu S.M."/>
            <person name="Bodelier P.L.E."/>
            <person name="Bitter W."/>
        </authorList>
    </citation>
    <scope>NUCLEOTIDE SEQUENCE</scope>
    <source>
        <strain evidence="1">Sulfur Cave</strain>
    </source>
</reference>
<dbReference type="EMBL" id="CP097320">
    <property type="protein sequence ID" value="UQX12249.1"/>
    <property type="molecule type" value="Genomic_DNA"/>
</dbReference>
<name>A0ABY4QR48_9MYCO</name>
<dbReference type="RefSeq" id="WP_219067490.1">
    <property type="nucleotide sequence ID" value="NZ_CAJUXY010000020.1"/>
</dbReference>
<evidence type="ECO:0000313" key="1">
    <source>
        <dbReference type="EMBL" id="UQX12249.1"/>
    </source>
</evidence>
<dbReference type="Proteomes" id="UP001056610">
    <property type="component" value="Chromosome"/>
</dbReference>
<organism evidence="1 2">
    <name type="scientific">Candidatus Mycobacterium methanotrophicum</name>
    <dbReference type="NCBI Taxonomy" id="2943498"/>
    <lineage>
        <taxon>Bacteria</taxon>
        <taxon>Bacillati</taxon>
        <taxon>Actinomycetota</taxon>
        <taxon>Actinomycetes</taxon>
        <taxon>Mycobacteriales</taxon>
        <taxon>Mycobacteriaceae</taxon>
        <taxon>Mycobacterium</taxon>
    </lineage>
</organism>